<comment type="caution">
    <text evidence="2">The sequence shown here is derived from an EMBL/GenBank/DDBJ whole genome shotgun (WGS) entry which is preliminary data.</text>
</comment>
<organism evidence="2 3">
    <name type="scientific">Elysia crispata</name>
    <name type="common">lettuce slug</name>
    <dbReference type="NCBI Taxonomy" id="231223"/>
    <lineage>
        <taxon>Eukaryota</taxon>
        <taxon>Metazoa</taxon>
        <taxon>Spiralia</taxon>
        <taxon>Lophotrochozoa</taxon>
        <taxon>Mollusca</taxon>
        <taxon>Gastropoda</taxon>
        <taxon>Heterobranchia</taxon>
        <taxon>Euthyneura</taxon>
        <taxon>Panpulmonata</taxon>
        <taxon>Sacoglossa</taxon>
        <taxon>Placobranchoidea</taxon>
        <taxon>Plakobranchidae</taxon>
        <taxon>Elysia</taxon>
    </lineage>
</organism>
<accession>A0AAE1A4K3</accession>
<evidence type="ECO:0000256" key="1">
    <source>
        <dbReference type="SAM" id="MobiDB-lite"/>
    </source>
</evidence>
<sequence length="74" mass="8110">MKAAPQLYSRQQRQETERHIDEQAVGGVKLYGADTLLVAPPLGNSNRSSWRLYMSALVAASTWGGLVLQAAPQR</sequence>
<keyword evidence="3" id="KW-1185">Reference proteome</keyword>
<evidence type="ECO:0000313" key="2">
    <source>
        <dbReference type="EMBL" id="KAK3780356.1"/>
    </source>
</evidence>
<feature type="region of interest" description="Disordered" evidence="1">
    <location>
        <begin position="1"/>
        <end position="21"/>
    </location>
</feature>
<name>A0AAE1A4K3_9GAST</name>
<feature type="compositionally biased region" description="Basic and acidic residues" evidence="1">
    <location>
        <begin position="12"/>
        <end position="21"/>
    </location>
</feature>
<protein>
    <submittedName>
        <fullName evidence="2">Uncharacterized protein</fullName>
    </submittedName>
</protein>
<dbReference type="AlphaFoldDB" id="A0AAE1A4K3"/>
<gene>
    <name evidence="2" type="ORF">RRG08_022778</name>
</gene>
<evidence type="ECO:0000313" key="3">
    <source>
        <dbReference type="Proteomes" id="UP001283361"/>
    </source>
</evidence>
<dbReference type="EMBL" id="JAWDGP010002733">
    <property type="protein sequence ID" value="KAK3780356.1"/>
    <property type="molecule type" value="Genomic_DNA"/>
</dbReference>
<reference evidence="2" key="1">
    <citation type="journal article" date="2023" name="G3 (Bethesda)">
        <title>A reference genome for the long-term kleptoplast-retaining sea slug Elysia crispata morphotype clarki.</title>
        <authorList>
            <person name="Eastman K.E."/>
            <person name="Pendleton A.L."/>
            <person name="Shaikh M.A."/>
            <person name="Suttiyut T."/>
            <person name="Ogas R."/>
            <person name="Tomko P."/>
            <person name="Gavelis G."/>
            <person name="Widhalm J.R."/>
            <person name="Wisecaver J.H."/>
        </authorList>
    </citation>
    <scope>NUCLEOTIDE SEQUENCE</scope>
    <source>
        <strain evidence="2">ECLA1</strain>
    </source>
</reference>
<proteinExistence type="predicted"/>
<dbReference type="Proteomes" id="UP001283361">
    <property type="component" value="Unassembled WGS sequence"/>
</dbReference>